<evidence type="ECO:0000313" key="2">
    <source>
        <dbReference type="Proteomes" id="UP001597497"/>
    </source>
</evidence>
<comment type="caution">
    <text evidence="1">The sequence shown here is derived from an EMBL/GenBank/DDBJ whole genome shotgun (WGS) entry which is preliminary data.</text>
</comment>
<organism evidence="1 2">
    <name type="scientific">Marinicrinis sediminis</name>
    <dbReference type="NCBI Taxonomy" id="1652465"/>
    <lineage>
        <taxon>Bacteria</taxon>
        <taxon>Bacillati</taxon>
        <taxon>Bacillota</taxon>
        <taxon>Bacilli</taxon>
        <taxon>Bacillales</taxon>
        <taxon>Paenibacillaceae</taxon>
    </lineage>
</organism>
<sequence>MRWKTTSKLWNQIMQTLVSVPLHGIEWWNERSRSQEAIVPRGVYKQLEQQLKRCLAEPSSPVAPMTATEQAIVQRIEQETKMSNLNNVTRTQAYLDMYQQHPELHWAFLAHMVSRNGGWSMTDLKGEWLPRLLPADARRHLFQFLERANSYIFQDAYPQLALYRESIRHDQNLMPLLSHFHVSRFMQPIWAYFWRTRHAPLLSTALIVNEQHYIEERIVRQPFFQKHVLMTPAFQLQSLLQLNQICFPQLRNSTEISFNASQKPLPLNGLILEDFSDLQERIDFGKALYQLLFHTEPARLKHTVAFATARPHSGSRADYWPHLYRSVRPDPEPQTYIAKLKHCRLIDPDKPLYSPSLRQSWPNEPFVEPDRTDWFQARTKKAITCLKSMASPVQIHMEKEVCFGLRKIESAVLAGDWFHHLASPSPFSSPD</sequence>
<gene>
    <name evidence="1" type="ORF">ACFSUC_03560</name>
</gene>
<dbReference type="RefSeq" id="WP_379928109.1">
    <property type="nucleotide sequence ID" value="NZ_JBHUMM010000005.1"/>
</dbReference>
<accession>A0ABW5R7G2</accession>
<dbReference type="InterPro" id="IPR019658">
    <property type="entry name" value="DUF2515"/>
</dbReference>
<keyword evidence="2" id="KW-1185">Reference proteome</keyword>
<proteinExistence type="predicted"/>
<reference evidence="2" key="1">
    <citation type="journal article" date="2019" name="Int. J. Syst. Evol. Microbiol.">
        <title>The Global Catalogue of Microorganisms (GCM) 10K type strain sequencing project: providing services to taxonomists for standard genome sequencing and annotation.</title>
        <authorList>
            <consortium name="The Broad Institute Genomics Platform"/>
            <consortium name="The Broad Institute Genome Sequencing Center for Infectious Disease"/>
            <person name="Wu L."/>
            <person name="Ma J."/>
        </authorList>
    </citation>
    <scope>NUCLEOTIDE SEQUENCE [LARGE SCALE GENOMIC DNA]</scope>
    <source>
        <strain evidence="2">KCTC 33676</strain>
    </source>
</reference>
<dbReference type="Proteomes" id="UP001597497">
    <property type="component" value="Unassembled WGS sequence"/>
</dbReference>
<dbReference type="EMBL" id="JBHUMM010000005">
    <property type="protein sequence ID" value="MFD2670685.1"/>
    <property type="molecule type" value="Genomic_DNA"/>
</dbReference>
<protein>
    <submittedName>
        <fullName evidence="1">DUF2515 family protein</fullName>
    </submittedName>
</protein>
<dbReference type="Pfam" id="PF10720">
    <property type="entry name" value="DUF2515"/>
    <property type="match status" value="1"/>
</dbReference>
<evidence type="ECO:0000313" key="1">
    <source>
        <dbReference type="EMBL" id="MFD2670685.1"/>
    </source>
</evidence>
<name>A0ABW5R7G2_9BACL</name>